<name>A0A8H5MA94_9AGAR</name>
<feature type="region of interest" description="Disordered" evidence="1">
    <location>
        <begin position="151"/>
        <end position="204"/>
    </location>
</feature>
<dbReference type="OrthoDB" id="6222486at2759"/>
<evidence type="ECO:0000313" key="3">
    <source>
        <dbReference type="Proteomes" id="UP000518752"/>
    </source>
</evidence>
<evidence type="ECO:0000313" key="2">
    <source>
        <dbReference type="EMBL" id="KAF5386484.1"/>
    </source>
</evidence>
<feature type="compositionally biased region" description="Basic residues" evidence="1">
    <location>
        <begin position="1"/>
        <end position="13"/>
    </location>
</feature>
<gene>
    <name evidence="2" type="ORF">D9757_005896</name>
</gene>
<keyword evidence="3" id="KW-1185">Reference proteome</keyword>
<sequence>MAKKNATAKRHSRISISSPFSPSKPISQCIPYLMPFHIAHTGPAPVSTYFRVQDAKSHVGSPIPPDNTQETDSFPKETSDQKDLDITDSASTSAAVQPPEPSTSDSGAATSSAVPNSKNQSRFISSFRGRTIQGLKVEVPDGFTGVVFHSNDDKNDVKTKARPVPNAKGKSKGRETRSTRSRTVNAMDIDEVEEDEEDDEAESALDTQNLELHSLFKSFVVWHPDIPVDTGNDEYLASIGEWMKIATVLHQTPS</sequence>
<protein>
    <submittedName>
        <fullName evidence="2">Uncharacterized protein</fullName>
    </submittedName>
</protein>
<dbReference type="GO" id="GO:0006401">
    <property type="term" value="P:RNA catabolic process"/>
    <property type="evidence" value="ECO:0007669"/>
    <property type="project" value="InterPro"/>
</dbReference>
<dbReference type="EMBL" id="JAACJN010000035">
    <property type="protein sequence ID" value="KAF5386484.1"/>
    <property type="molecule type" value="Genomic_DNA"/>
</dbReference>
<reference evidence="2 3" key="1">
    <citation type="journal article" date="2020" name="ISME J.">
        <title>Uncovering the hidden diversity of litter-decomposition mechanisms in mushroom-forming fungi.</title>
        <authorList>
            <person name="Floudas D."/>
            <person name="Bentzer J."/>
            <person name="Ahren D."/>
            <person name="Johansson T."/>
            <person name="Persson P."/>
            <person name="Tunlid A."/>
        </authorList>
    </citation>
    <scope>NUCLEOTIDE SEQUENCE [LARGE SCALE GENOMIC DNA]</scope>
    <source>
        <strain evidence="2 3">CBS 406.79</strain>
    </source>
</reference>
<evidence type="ECO:0000256" key="1">
    <source>
        <dbReference type="SAM" id="MobiDB-lite"/>
    </source>
</evidence>
<proteinExistence type="predicted"/>
<dbReference type="Proteomes" id="UP000518752">
    <property type="component" value="Unassembled WGS sequence"/>
</dbReference>
<dbReference type="PANTHER" id="PTHR47204">
    <property type="entry name" value="OS02G0168900 PROTEIN"/>
    <property type="match status" value="1"/>
</dbReference>
<feature type="compositionally biased region" description="Low complexity" evidence="1">
    <location>
        <begin position="102"/>
        <end position="113"/>
    </location>
</feature>
<feature type="compositionally biased region" description="Basic and acidic residues" evidence="1">
    <location>
        <begin position="73"/>
        <end position="85"/>
    </location>
</feature>
<feature type="region of interest" description="Disordered" evidence="1">
    <location>
        <begin position="1"/>
        <end position="24"/>
    </location>
</feature>
<accession>A0A8H5MA94</accession>
<dbReference type="GO" id="GO:0032299">
    <property type="term" value="C:ribonuclease H2 complex"/>
    <property type="evidence" value="ECO:0007669"/>
    <property type="project" value="InterPro"/>
</dbReference>
<dbReference type="InterPro" id="IPR013924">
    <property type="entry name" value="RNase_H2_suC"/>
</dbReference>
<dbReference type="Pfam" id="PF08615">
    <property type="entry name" value="RNase_H2_suC"/>
    <property type="match status" value="1"/>
</dbReference>
<feature type="region of interest" description="Disordered" evidence="1">
    <location>
        <begin position="55"/>
        <end position="117"/>
    </location>
</feature>
<dbReference type="Gene3D" id="2.40.128.680">
    <property type="match status" value="1"/>
</dbReference>
<dbReference type="PANTHER" id="PTHR47204:SF1">
    <property type="entry name" value="RIBONUCLEASE H2 SUBUNIT C"/>
    <property type="match status" value="1"/>
</dbReference>
<dbReference type="AlphaFoldDB" id="A0A8H5MA94"/>
<dbReference type="CDD" id="cd09271">
    <property type="entry name" value="RNase_H2-C"/>
    <property type="match status" value="1"/>
</dbReference>
<comment type="caution">
    <text evidence="2">The sequence shown here is derived from an EMBL/GenBank/DDBJ whole genome shotgun (WGS) entry which is preliminary data.</text>
</comment>
<feature type="compositionally biased region" description="Low complexity" evidence="1">
    <location>
        <begin position="14"/>
        <end position="24"/>
    </location>
</feature>
<organism evidence="2 3">
    <name type="scientific">Collybiopsis confluens</name>
    <dbReference type="NCBI Taxonomy" id="2823264"/>
    <lineage>
        <taxon>Eukaryota</taxon>
        <taxon>Fungi</taxon>
        <taxon>Dikarya</taxon>
        <taxon>Basidiomycota</taxon>
        <taxon>Agaricomycotina</taxon>
        <taxon>Agaricomycetes</taxon>
        <taxon>Agaricomycetidae</taxon>
        <taxon>Agaricales</taxon>
        <taxon>Marasmiineae</taxon>
        <taxon>Omphalotaceae</taxon>
        <taxon>Collybiopsis</taxon>
    </lineage>
</organism>
<feature type="compositionally biased region" description="Acidic residues" evidence="1">
    <location>
        <begin position="188"/>
        <end position="203"/>
    </location>
</feature>